<dbReference type="Pfam" id="PF00884">
    <property type="entry name" value="Sulfatase"/>
    <property type="match status" value="1"/>
</dbReference>
<dbReference type="GO" id="GO:0047753">
    <property type="term" value="F:choline-sulfatase activity"/>
    <property type="evidence" value="ECO:0007669"/>
    <property type="project" value="UniProtKB-EC"/>
</dbReference>
<dbReference type="PANTHER" id="PTHR45953:SF1">
    <property type="entry name" value="IDURONATE 2-SULFATASE"/>
    <property type="match status" value="1"/>
</dbReference>
<dbReference type="GO" id="GO:0046872">
    <property type="term" value="F:metal ion binding"/>
    <property type="evidence" value="ECO:0007669"/>
    <property type="project" value="UniProtKB-KW"/>
</dbReference>
<dbReference type="EMBL" id="CP022415">
    <property type="protein sequence ID" value="ASM72019.1"/>
    <property type="molecule type" value="Genomic_DNA"/>
</dbReference>
<dbReference type="Proteomes" id="UP000199754">
    <property type="component" value="Chromosome"/>
</dbReference>
<reference evidence="4 5" key="1">
    <citation type="submission" date="2017-07" db="EMBL/GenBank/DDBJ databases">
        <title>Genome Sequence of Sulfitobacter pseudonitzschiae Strain SMR1 Isolated from a culture of the Diatom Skeletonema marinoi.</title>
        <authorList>
            <person name="Topel M."/>
            <person name="Pinder M.I.M."/>
            <person name="Johansson O.N."/>
            <person name="Kourtchenko O."/>
            <person name="Godhe A."/>
            <person name="Clarke A.K."/>
        </authorList>
    </citation>
    <scope>NUCLEOTIDE SEQUENCE [LARGE SCALE GENOMIC DNA]</scope>
    <source>
        <strain evidence="4 5">SMR1</strain>
    </source>
</reference>
<proteinExistence type="predicted"/>
<dbReference type="InterPro" id="IPR017850">
    <property type="entry name" value="Alkaline_phosphatase_core_sf"/>
</dbReference>
<name>A0A221JZ54_9RHOB</name>
<evidence type="ECO:0000259" key="3">
    <source>
        <dbReference type="Pfam" id="PF00884"/>
    </source>
</evidence>
<evidence type="ECO:0000256" key="2">
    <source>
        <dbReference type="ARBA" id="ARBA00022801"/>
    </source>
</evidence>
<dbReference type="SUPFAM" id="SSF53649">
    <property type="entry name" value="Alkaline phosphatase-like"/>
    <property type="match status" value="1"/>
</dbReference>
<keyword evidence="5" id="KW-1185">Reference proteome</keyword>
<dbReference type="KEGG" id="spse:SULPSESMR1_01197"/>
<sequence>MPKRKKNVVLISLDDAFSFWRYKDLFGIQLQTPNLDRICARSTAFHAAYCQSPLCGPSRASFMSGKPPPQTGVYGNRTKAFEVMEPSSMWQCRLKDDGYYCSSGGKVHHGFKPLPKDIHDILYSDEPKRFPIDLKLRKSIAQSSNGGNGGGISNIDPEDDSRYYDAHSSKSFVDFLESYDREEPFYREVGFFSPHSPFITPTRFKQMYNITDFHYPEAWKNEFHRSPTADKVVRKNFKTGHRRNWRKSVRNYFSAFSHGDYHLGTVWDALMASPHADNTVVIILTDHGHHLGENGRFGKSTLYEQSALVPLIIYDPDHAQPRTVREPVALLDVGPTVLEYAGLPIRPDFLGRSLRSVVYGETANPDRAVGTFNTHGASIRKGKFRFVRYNDGTKELYNIADDWWQQKNLGSEHPEFAALEQAHAELCSTHGLGFDQDGNGTRL</sequence>
<evidence type="ECO:0000313" key="5">
    <source>
        <dbReference type="Proteomes" id="UP000199754"/>
    </source>
</evidence>
<dbReference type="PANTHER" id="PTHR45953">
    <property type="entry name" value="IDURONATE 2-SULFATASE"/>
    <property type="match status" value="1"/>
</dbReference>
<dbReference type="InterPro" id="IPR000917">
    <property type="entry name" value="Sulfatase_N"/>
</dbReference>
<evidence type="ECO:0000256" key="1">
    <source>
        <dbReference type="ARBA" id="ARBA00022723"/>
    </source>
</evidence>
<keyword evidence="2 4" id="KW-0378">Hydrolase</keyword>
<dbReference type="AlphaFoldDB" id="A0A221JZ54"/>
<protein>
    <submittedName>
        <fullName evidence="4">Choline-sulfatase</fullName>
        <ecNumber evidence="4">3.1.6.6</ecNumber>
    </submittedName>
</protein>
<dbReference type="EC" id="3.1.6.6" evidence="4"/>
<evidence type="ECO:0000313" key="4">
    <source>
        <dbReference type="EMBL" id="ASM72019.1"/>
    </source>
</evidence>
<dbReference type="GO" id="GO:0005737">
    <property type="term" value="C:cytoplasm"/>
    <property type="evidence" value="ECO:0007669"/>
    <property type="project" value="TreeGrafter"/>
</dbReference>
<feature type="domain" description="Sulfatase N-terminal" evidence="3">
    <location>
        <begin position="6"/>
        <end position="342"/>
    </location>
</feature>
<dbReference type="RefSeq" id="WP_089419984.1">
    <property type="nucleotide sequence ID" value="NZ_JBMGNR010000004.1"/>
</dbReference>
<dbReference type="Gene3D" id="3.40.720.10">
    <property type="entry name" value="Alkaline Phosphatase, subunit A"/>
    <property type="match status" value="1"/>
</dbReference>
<dbReference type="OrthoDB" id="9795675at2"/>
<keyword evidence="1" id="KW-0479">Metal-binding</keyword>
<accession>A0A221JZ54</accession>
<organism evidence="4 5">
    <name type="scientific">Pseudosulfitobacter pseudonitzschiae</name>
    <dbReference type="NCBI Taxonomy" id="1402135"/>
    <lineage>
        <taxon>Bacteria</taxon>
        <taxon>Pseudomonadati</taxon>
        <taxon>Pseudomonadota</taxon>
        <taxon>Alphaproteobacteria</taxon>
        <taxon>Rhodobacterales</taxon>
        <taxon>Roseobacteraceae</taxon>
        <taxon>Pseudosulfitobacter</taxon>
    </lineage>
</organism>
<gene>
    <name evidence="4" type="primary">betC</name>
    <name evidence="4" type="ORF">SULPSESMR1_01197</name>
</gene>